<sequence length="56" mass="6368">MPFSNSFMDNIVLDICDSASAFVIRADGRLLLKLTTILKHAGKLFWTRFGNSELHR</sequence>
<protein>
    <submittedName>
        <fullName evidence="1">Uncharacterized protein</fullName>
    </submittedName>
</protein>
<accession>A0AAV1Z529</accession>
<reference evidence="1 2" key="1">
    <citation type="submission" date="2024-04" db="EMBL/GenBank/DDBJ databases">
        <authorList>
            <person name="Rising A."/>
            <person name="Reimegard J."/>
            <person name="Sonavane S."/>
            <person name="Akerstrom W."/>
            <person name="Nylinder S."/>
            <person name="Hedman E."/>
            <person name="Kallberg Y."/>
        </authorList>
    </citation>
    <scope>NUCLEOTIDE SEQUENCE [LARGE SCALE GENOMIC DNA]</scope>
</reference>
<keyword evidence="2" id="KW-1185">Reference proteome</keyword>
<comment type="caution">
    <text evidence="1">The sequence shown here is derived from an EMBL/GenBank/DDBJ whole genome shotgun (WGS) entry which is preliminary data.</text>
</comment>
<dbReference type="EMBL" id="CAXIEN010000023">
    <property type="protein sequence ID" value="CAL1266423.1"/>
    <property type="molecule type" value="Genomic_DNA"/>
</dbReference>
<gene>
    <name evidence="1" type="ORF">LARSCL_LOCUS3091</name>
</gene>
<name>A0AAV1Z529_9ARAC</name>
<evidence type="ECO:0000313" key="2">
    <source>
        <dbReference type="Proteomes" id="UP001497382"/>
    </source>
</evidence>
<evidence type="ECO:0000313" key="1">
    <source>
        <dbReference type="EMBL" id="CAL1266423.1"/>
    </source>
</evidence>
<dbReference type="AlphaFoldDB" id="A0AAV1Z529"/>
<dbReference type="Proteomes" id="UP001497382">
    <property type="component" value="Unassembled WGS sequence"/>
</dbReference>
<organism evidence="1 2">
    <name type="scientific">Larinioides sclopetarius</name>
    <dbReference type="NCBI Taxonomy" id="280406"/>
    <lineage>
        <taxon>Eukaryota</taxon>
        <taxon>Metazoa</taxon>
        <taxon>Ecdysozoa</taxon>
        <taxon>Arthropoda</taxon>
        <taxon>Chelicerata</taxon>
        <taxon>Arachnida</taxon>
        <taxon>Araneae</taxon>
        <taxon>Araneomorphae</taxon>
        <taxon>Entelegynae</taxon>
        <taxon>Araneoidea</taxon>
        <taxon>Araneidae</taxon>
        <taxon>Larinioides</taxon>
    </lineage>
</organism>
<proteinExistence type="predicted"/>